<dbReference type="KEGG" id="dosa:Os04g0115700"/>
<accession>A0A0P0W6R8</accession>
<proteinExistence type="predicted"/>
<dbReference type="Gramene" id="Os04t0115700-01">
    <property type="protein sequence ID" value="Os04t0115700-01"/>
    <property type="gene ID" value="Os04g0115700"/>
</dbReference>
<organism evidence="1 2">
    <name type="scientific">Oryza sativa subsp. japonica</name>
    <name type="common">Rice</name>
    <dbReference type="NCBI Taxonomy" id="39947"/>
    <lineage>
        <taxon>Eukaryota</taxon>
        <taxon>Viridiplantae</taxon>
        <taxon>Streptophyta</taxon>
        <taxon>Embryophyta</taxon>
        <taxon>Tracheophyta</taxon>
        <taxon>Spermatophyta</taxon>
        <taxon>Magnoliopsida</taxon>
        <taxon>Liliopsida</taxon>
        <taxon>Poales</taxon>
        <taxon>Poaceae</taxon>
        <taxon>BOP clade</taxon>
        <taxon>Oryzoideae</taxon>
        <taxon>Oryzeae</taxon>
        <taxon>Oryzinae</taxon>
        <taxon>Oryza</taxon>
        <taxon>Oryza sativa</taxon>
    </lineage>
</organism>
<evidence type="ECO:0000313" key="2">
    <source>
        <dbReference type="Proteomes" id="UP000000763"/>
    </source>
</evidence>
<dbReference type="AlphaFoldDB" id="A0A0P0W6R8"/>
<sequence length="81" mass="8497">MSRGGFLGVFGRHGEERPVVWILSPSVALSIASSVFSDSNLVGDGDDEMDPHPLCCCCARAGFASSVAIEISVVAENLRLS</sequence>
<reference evidence="1 2" key="1">
    <citation type="journal article" date="2005" name="Nature">
        <title>The map-based sequence of the rice genome.</title>
        <authorList>
            <consortium name="International rice genome sequencing project (IRGSP)"/>
            <person name="Matsumoto T."/>
            <person name="Wu J."/>
            <person name="Kanamori H."/>
            <person name="Katayose Y."/>
            <person name="Fujisawa M."/>
            <person name="Namiki N."/>
            <person name="Mizuno H."/>
            <person name="Yamamoto K."/>
            <person name="Antonio B.A."/>
            <person name="Baba T."/>
            <person name="Sakata K."/>
            <person name="Nagamura Y."/>
            <person name="Aoki H."/>
            <person name="Arikawa K."/>
            <person name="Arita K."/>
            <person name="Bito T."/>
            <person name="Chiden Y."/>
            <person name="Fujitsuka N."/>
            <person name="Fukunaka R."/>
            <person name="Hamada M."/>
            <person name="Harada C."/>
            <person name="Hayashi A."/>
            <person name="Hijishita S."/>
            <person name="Honda M."/>
            <person name="Hosokawa S."/>
            <person name="Ichikawa Y."/>
            <person name="Idonuma A."/>
            <person name="Iijima M."/>
            <person name="Ikeda M."/>
            <person name="Ikeno M."/>
            <person name="Ito K."/>
            <person name="Ito S."/>
            <person name="Ito T."/>
            <person name="Ito Y."/>
            <person name="Ito Y."/>
            <person name="Iwabuchi A."/>
            <person name="Kamiya K."/>
            <person name="Karasawa W."/>
            <person name="Kurita K."/>
            <person name="Katagiri S."/>
            <person name="Kikuta A."/>
            <person name="Kobayashi H."/>
            <person name="Kobayashi N."/>
            <person name="Machita K."/>
            <person name="Maehara T."/>
            <person name="Masukawa M."/>
            <person name="Mizubayashi T."/>
            <person name="Mukai Y."/>
            <person name="Nagasaki H."/>
            <person name="Nagata Y."/>
            <person name="Naito S."/>
            <person name="Nakashima M."/>
            <person name="Nakama Y."/>
            <person name="Nakamichi Y."/>
            <person name="Nakamura M."/>
            <person name="Meguro A."/>
            <person name="Negishi M."/>
            <person name="Ohta I."/>
            <person name="Ohta T."/>
            <person name="Okamoto M."/>
            <person name="Ono N."/>
            <person name="Saji S."/>
            <person name="Sakaguchi M."/>
            <person name="Sakai K."/>
            <person name="Shibata M."/>
            <person name="Shimokawa T."/>
            <person name="Song J."/>
            <person name="Takazaki Y."/>
            <person name="Terasawa K."/>
            <person name="Tsugane M."/>
            <person name="Tsuji K."/>
            <person name="Ueda S."/>
            <person name="Waki K."/>
            <person name="Yamagata H."/>
            <person name="Yamamoto M."/>
            <person name="Yamamoto S."/>
            <person name="Yamane H."/>
            <person name="Yoshiki S."/>
            <person name="Yoshihara R."/>
            <person name="Yukawa K."/>
            <person name="Zhong H."/>
            <person name="Yano M."/>
            <person name="Yuan Q."/>
            <person name="Ouyang S."/>
            <person name="Liu J."/>
            <person name="Jones K.M."/>
            <person name="Gansberger K."/>
            <person name="Moffat K."/>
            <person name="Hill J."/>
            <person name="Bera J."/>
            <person name="Fadrosh D."/>
            <person name="Jin S."/>
            <person name="Johri S."/>
            <person name="Kim M."/>
            <person name="Overton L."/>
            <person name="Reardon M."/>
            <person name="Tsitrin T."/>
            <person name="Vuong H."/>
            <person name="Weaver B."/>
            <person name="Ciecko A."/>
            <person name="Tallon L."/>
            <person name="Jackson J."/>
            <person name="Pai G."/>
            <person name="Aken S.V."/>
            <person name="Utterback T."/>
            <person name="Reidmuller S."/>
            <person name="Feldblyum T."/>
            <person name="Hsiao J."/>
            <person name="Zismann V."/>
            <person name="Iobst S."/>
            <person name="de Vazeille A.R."/>
            <person name="Buell C.R."/>
            <person name="Ying K."/>
            <person name="Li Y."/>
            <person name="Lu T."/>
            <person name="Huang Y."/>
            <person name="Zhao Q."/>
            <person name="Feng Q."/>
            <person name="Zhang L."/>
            <person name="Zhu J."/>
            <person name="Weng Q."/>
            <person name="Mu J."/>
            <person name="Lu Y."/>
            <person name="Fan D."/>
            <person name="Liu Y."/>
            <person name="Guan J."/>
            <person name="Zhang Y."/>
            <person name="Yu S."/>
            <person name="Liu X."/>
            <person name="Zhang Y."/>
            <person name="Hong G."/>
            <person name="Han B."/>
            <person name="Choisne N."/>
            <person name="Demange N."/>
            <person name="Orjeda G."/>
            <person name="Samain S."/>
            <person name="Cattolico L."/>
            <person name="Pelletier E."/>
            <person name="Couloux A."/>
            <person name="Segurens B."/>
            <person name="Wincker P."/>
            <person name="D'Hont A."/>
            <person name="Scarpelli C."/>
            <person name="Weissenbach J."/>
            <person name="Salanoubat M."/>
            <person name="Quetier F."/>
            <person name="Yu Y."/>
            <person name="Kim H.R."/>
            <person name="Rambo T."/>
            <person name="Currie J."/>
            <person name="Collura K."/>
            <person name="Luo M."/>
            <person name="Yang T."/>
            <person name="Ammiraju J.S.S."/>
            <person name="Engler F."/>
            <person name="Soderlund C."/>
            <person name="Wing R.A."/>
            <person name="Palmer L.E."/>
            <person name="de la Bastide M."/>
            <person name="Spiegel L."/>
            <person name="Nascimento L."/>
            <person name="Zutavern T."/>
            <person name="O'Shaughnessy A."/>
            <person name="Dike S."/>
            <person name="Dedhia N."/>
            <person name="Preston R."/>
            <person name="Balija V."/>
            <person name="McCombie W.R."/>
            <person name="Chow T."/>
            <person name="Chen H."/>
            <person name="Chung M."/>
            <person name="Chen C."/>
            <person name="Shaw J."/>
            <person name="Wu H."/>
            <person name="Hsiao K."/>
            <person name="Chao Y."/>
            <person name="Chu M."/>
            <person name="Cheng C."/>
            <person name="Hour A."/>
            <person name="Lee P."/>
            <person name="Lin S."/>
            <person name="Lin Y."/>
            <person name="Liou J."/>
            <person name="Liu S."/>
            <person name="Hsing Y."/>
            <person name="Raghuvanshi S."/>
            <person name="Mohanty A."/>
            <person name="Bharti A.K."/>
            <person name="Gaur A."/>
            <person name="Gupta V."/>
            <person name="Kumar D."/>
            <person name="Ravi V."/>
            <person name="Vij S."/>
            <person name="Kapur A."/>
            <person name="Khurana P."/>
            <person name="Khurana P."/>
            <person name="Khurana J.P."/>
            <person name="Tyagi A.K."/>
            <person name="Gaikwad K."/>
            <person name="Singh A."/>
            <person name="Dalal V."/>
            <person name="Srivastava S."/>
            <person name="Dixit A."/>
            <person name="Pal A.K."/>
            <person name="Ghazi I.A."/>
            <person name="Yadav M."/>
            <person name="Pandit A."/>
            <person name="Bhargava A."/>
            <person name="Sureshbabu K."/>
            <person name="Batra K."/>
            <person name="Sharma T.R."/>
            <person name="Mohapatra T."/>
            <person name="Singh N.K."/>
            <person name="Messing J."/>
            <person name="Nelson A.B."/>
            <person name="Fuks G."/>
            <person name="Kavchok S."/>
            <person name="Keizer G."/>
            <person name="Linton E."/>
            <person name="Llaca V."/>
            <person name="Song R."/>
            <person name="Tanyolac B."/>
            <person name="Young S."/>
            <person name="Ho-Il K."/>
            <person name="Hahn J.H."/>
            <person name="Sangsakoo G."/>
            <person name="Vanavichit A."/>
            <person name="de Mattos Luiz.A.T."/>
            <person name="Zimmer P.D."/>
            <person name="Malone G."/>
            <person name="Dellagostin O."/>
            <person name="de Oliveira A.C."/>
            <person name="Bevan M."/>
            <person name="Bancroft I."/>
            <person name="Minx P."/>
            <person name="Cordum H."/>
            <person name="Wilson R."/>
            <person name="Cheng Z."/>
            <person name="Jin W."/>
            <person name="Jiang J."/>
            <person name="Leong S.A."/>
            <person name="Iwama H."/>
            <person name="Gojobori T."/>
            <person name="Itoh T."/>
            <person name="Niimura Y."/>
            <person name="Fujii Y."/>
            <person name="Habara T."/>
            <person name="Sakai H."/>
            <person name="Sato Y."/>
            <person name="Wilson G."/>
            <person name="Kumar K."/>
            <person name="McCouch S."/>
            <person name="Juretic N."/>
            <person name="Hoen D."/>
            <person name="Wright S."/>
            <person name="Bruskiewich R."/>
            <person name="Bureau T."/>
            <person name="Miyao A."/>
            <person name="Hirochika H."/>
            <person name="Nishikawa T."/>
            <person name="Kadowaki K."/>
            <person name="Sugiura M."/>
            <person name="Burr B."/>
            <person name="Sasaki T."/>
        </authorList>
    </citation>
    <scope>NUCLEOTIDE SEQUENCE [LARGE SCALE GENOMIC DNA]</scope>
    <source>
        <strain evidence="2">cv. Nipponbare</strain>
    </source>
</reference>
<reference evidence="2" key="2">
    <citation type="journal article" date="2008" name="Nucleic Acids Res.">
        <title>The rice annotation project database (RAP-DB): 2008 update.</title>
        <authorList>
            <consortium name="The rice annotation project (RAP)"/>
        </authorList>
    </citation>
    <scope>GENOME REANNOTATION</scope>
    <source>
        <strain evidence="2">cv. Nipponbare</strain>
    </source>
</reference>
<name>A0A0P0W6R8_ORYSJ</name>
<gene>
    <name evidence="1" type="ordered locus">Os04g0115700</name>
</gene>
<dbReference type="EMBL" id="AP008210">
    <property type="protein sequence ID" value="BAH92467.1"/>
    <property type="molecule type" value="Genomic_DNA"/>
</dbReference>
<evidence type="ECO:0000313" key="1">
    <source>
        <dbReference type="EMBL" id="BAH92467.1"/>
    </source>
</evidence>
<protein>
    <submittedName>
        <fullName evidence="1">Os04g0115700 protein</fullName>
    </submittedName>
</protein>
<dbReference type="Proteomes" id="UP000000763">
    <property type="component" value="Chromosome 4"/>
</dbReference>